<dbReference type="EMBL" id="MFJY01000015">
    <property type="protein sequence ID" value="OGG28312.1"/>
    <property type="molecule type" value="Genomic_DNA"/>
</dbReference>
<evidence type="ECO:0000313" key="4">
    <source>
        <dbReference type="Proteomes" id="UP000178305"/>
    </source>
</evidence>
<evidence type="ECO:0000259" key="2">
    <source>
        <dbReference type="Pfam" id="PF13231"/>
    </source>
</evidence>
<dbReference type="Proteomes" id="UP000178305">
    <property type="component" value="Unassembled WGS sequence"/>
</dbReference>
<feature type="domain" description="Glycosyltransferase RgtA/B/C/D-like" evidence="2">
    <location>
        <begin position="5"/>
        <end position="103"/>
    </location>
</feature>
<proteinExistence type="predicted"/>
<feature type="transmembrane region" description="Helical" evidence="1">
    <location>
        <begin position="45"/>
        <end position="63"/>
    </location>
</feature>
<dbReference type="AlphaFoldDB" id="A0A1F6AUY1"/>
<gene>
    <name evidence="3" type="ORF">A3A64_04330</name>
</gene>
<accession>A0A1F6AUY1</accession>
<feature type="transmembrane region" description="Helical" evidence="1">
    <location>
        <begin position="75"/>
        <end position="99"/>
    </location>
</feature>
<protein>
    <recommendedName>
        <fullName evidence="2">Glycosyltransferase RgtA/B/C/D-like domain-containing protein</fullName>
    </recommendedName>
</protein>
<comment type="caution">
    <text evidence="3">The sequence shown here is derived from an EMBL/GenBank/DDBJ whole genome shotgun (WGS) entry which is preliminary data.</text>
</comment>
<evidence type="ECO:0000256" key="1">
    <source>
        <dbReference type="SAM" id="Phobius"/>
    </source>
</evidence>
<keyword evidence="1" id="KW-1133">Transmembrane helix</keyword>
<keyword evidence="1" id="KW-0472">Membrane</keyword>
<sequence>MSALVAPLVLMYGRILKTWKHLPVVAVVALTPFLLDLSADGSNDNSAIFLLLAALALFVRGTVKKLDKATVLSAIVLGLAASFKHYMAFFLIFFLPYIIGKRMWRYLGIFFGDSGRRKFAICDGVSCRIFPQSFLY</sequence>
<name>A0A1F6AUY1_9BACT</name>
<keyword evidence="1" id="KW-0812">Transmembrane</keyword>
<evidence type="ECO:0000313" key="3">
    <source>
        <dbReference type="EMBL" id="OGG28312.1"/>
    </source>
</evidence>
<reference evidence="3 4" key="1">
    <citation type="journal article" date="2016" name="Nat. Commun.">
        <title>Thousands of microbial genomes shed light on interconnected biogeochemical processes in an aquifer system.</title>
        <authorList>
            <person name="Anantharaman K."/>
            <person name="Brown C.T."/>
            <person name="Hug L.A."/>
            <person name="Sharon I."/>
            <person name="Castelle C.J."/>
            <person name="Probst A.J."/>
            <person name="Thomas B.C."/>
            <person name="Singh A."/>
            <person name="Wilkins M.J."/>
            <person name="Karaoz U."/>
            <person name="Brodie E.L."/>
            <person name="Williams K.H."/>
            <person name="Hubbard S.S."/>
            <person name="Banfield J.F."/>
        </authorList>
    </citation>
    <scope>NUCLEOTIDE SEQUENCE [LARGE SCALE GENOMIC DNA]</scope>
</reference>
<dbReference type="InterPro" id="IPR038731">
    <property type="entry name" value="RgtA/B/C-like"/>
</dbReference>
<organism evidence="3 4">
    <name type="scientific">Candidatus Gottesmanbacteria bacterium RIFCSPLOWO2_01_FULL_48_11</name>
    <dbReference type="NCBI Taxonomy" id="1798395"/>
    <lineage>
        <taxon>Bacteria</taxon>
        <taxon>Candidatus Gottesmaniibacteriota</taxon>
    </lineage>
</organism>
<dbReference type="Pfam" id="PF13231">
    <property type="entry name" value="PMT_2"/>
    <property type="match status" value="1"/>
</dbReference>